<feature type="domain" description="CHRD" evidence="3">
    <location>
        <begin position="285"/>
        <end position="413"/>
    </location>
</feature>
<name>A0A9X2L5N9_9BACT</name>
<keyword evidence="5" id="KW-1185">Reference proteome</keyword>
<dbReference type="Gene3D" id="2.60.40.4070">
    <property type="match status" value="1"/>
</dbReference>
<gene>
    <name evidence="4" type="ORF">NM125_10960</name>
</gene>
<dbReference type="AlphaFoldDB" id="A0A9X2L5N9"/>
<dbReference type="SMART" id="SM00754">
    <property type="entry name" value="CHRD"/>
    <property type="match status" value="4"/>
</dbReference>
<dbReference type="PANTHER" id="PTHR46526:SF1">
    <property type="entry name" value="CHORDIN"/>
    <property type="match status" value="1"/>
</dbReference>
<dbReference type="Proteomes" id="UP001139125">
    <property type="component" value="Unassembled WGS sequence"/>
</dbReference>
<dbReference type="InterPro" id="IPR026444">
    <property type="entry name" value="Secre_tail"/>
</dbReference>
<organism evidence="4 5">
    <name type="scientific">Gracilimonas sediminicola</name>
    <dbReference type="NCBI Taxonomy" id="2952158"/>
    <lineage>
        <taxon>Bacteria</taxon>
        <taxon>Pseudomonadati</taxon>
        <taxon>Balneolota</taxon>
        <taxon>Balneolia</taxon>
        <taxon>Balneolales</taxon>
        <taxon>Balneolaceae</taxon>
        <taxon>Gracilimonas</taxon>
    </lineage>
</organism>
<comment type="caution">
    <text evidence="4">The sequence shown here is derived from an EMBL/GenBank/DDBJ whole genome shotgun (WGS) entry which is preliminary data.</text>
</comment>
<dbReference type="InterPro" id="IPR013783">
    <property type="entry name" value="Ig-like_fold"/>
</dbReference>
<dbReference type="Pfam" id="PF18962">
    <property type="entry name" value="Por_Secre_tail"/>
    <property type="match status" value="1"/>
</dbReference>
<feature type="chain" id="PRO_5040767497" evidence="2">
    <location>
        <begin position="28"/>
        <end position="761"/>
    </location>
</feature>
<dbReference type="GO" id="GO:0005615">
    <property type="term" value="C:extracellular space"/>
    <property type="evidence" value="ECO:0007669"/>
    <property type="project" value="TreeGrafter"/>
</dbReference>
<dbReference type="Pfam" id="PF07452">
    <property type="entry name" value="CHRD"/>
    <property type="match status" value="4"/>
</dbReference>
<dbReference type="InterPro" id="IPR010895">
    <property type="entry name" value="CHRD"/>
</dbReference>
<reference evidence="4" key="1">
    <citation type="submission" date="2022-06" db="EMBL/GenBank/DDBJ databases">
        <title>Gracilimonas sp. CAU 1638 isolated from sea sediment.</title>
        <authorList>
            <person name="Kim W."/>
        </authorList>
    </citation>
    <scope>NUCLEOTIDE SEQUENCE</scope>
    <source>
        <strain evidence="4">CAU 1638</strain>
    </source>
</reference>
<dbReference type="InterPro" id="IPR025970">
    <property type="entry name" value="SusE"/>
</dbReference>
<proteinExistence type="predicted"/>
<keyword evidence="2" id="KW-0732">Signal</keyword>
<dbReference type="Pfam" id="PF14292">
    <property type="entry name" value="SusE"/>
    <property type="match status" value="1"/>
</dbReference>
<feature type="region of interest" description="Disordered" evidence="1">
    <location>
        <begin position="646"/>
        <end position="669"/>
    </location>
</feature>
<dbReference type="PANTHER" id="PTHR46526">
    <property type="entry name" value="CHORDIN"/>
    <property type="match status" value="1"/>
</dbReference>
<dbReference type="NCBIfam" id="TIGR04183">
    <property type="entry name" value="Por_Secre_tail"/>
    <property type="match status" value="1"/>
</dbReference>
<feature type="signal peptide" evidence="2">
    <location>
        <begin position="1"/>
        <end position="27"/>
    </location>
</feature>
<accession>A0A9X2L5N9</accession>
<dbReference type="GO" id="GO:0036122">
    <property type="term" value="F:BMP binding"/>
    <property type="evidence" value="ECO:0007669"/>
    <property type="project" value="TreeGrafter"/>
</dbReference>
<evidence type="ECO:0000313" key="5">
    <source>
        <dbReference type="Proteomes" id="UP001139125"/>
    </source>
</evidence>
<dbReference type="EMBL" id="JANDBC010000002">
    <property type="protein sequence ID" value="MCP9292098.1"/>
    <property type="molecule type" value="Genomic_DNA"/>
</dbReference>
<evidence type="ECO:0000256" key="1">
    <source>
        <dbReference type="SAM" id="MobiDB-lite"/>
    </source>
</evidence>
<evidence type="ECO:0000256" key="2">
    <source>
        <dbReference type="SAM" id="SignalP"/>
    </source>
</evidence>
<dbReference type="RefSeq" id="WP_255134972.1">
    <property type="nucleotide sequence ID" value="NZ_JANDBC010000002.1"/>
</dbReference>
<protein>
    <submittedName>
        <fullName evidence="4">CHRD domain-containing protein</fullName>
    </submittedName>
</protein>
<evidence type="ECO:0000259" key="3">
    <source>
        <dbReference type="PROSITE" id="PS50933"/>
    </source>
</evidence>
<dbReference type="InterPro" id="IPR052278">
    <property type="entry name" value="Chordin-like_regulators"/>
</dbReference>
<dbReference type="PROSITE" id="PS50933">
    <property type="entry name" value="CHRD"/>
    <property type="match status" value="2"/>
</dbReference>
<dbReference type="Gene3D" id="2.60.40.10">
    <property type="entry name" value="Immunoglobulins"/>
    <property type="match status" value="1"/>
</dbReference>
<feature type="domain" description="CHRD" evidence="3">
    <location>
        <begin position="27"/>
        <end position="157"/>
    </location>
</feature>
<evidence type="ECO:0000313" key="4">
    <source>
        <dbReference type="EMBL" id="MCP9292098.1"/>
    </source>
</evidence>
<sequence length="761" mass="79266">MKTLKQLPSFLTALCLLMFGFTSFSNAQTVFEAQLSGSNEATPITSTASGSVTATLNGNELVVEGSFDNLSSAIATEIAGGAHIHTGMAGESGAVLFPLTINADGDSQGGAFVGSENTFTLTSGQVDTLMMRGLYINIHSENYAAGELRGQLVPEADAYYRSNLSGAFEVPAAKTMASGSLVFELVEDSLFVSGSFSDLEGDFDATVAGGSHLHIAPAGSNGSIALTLDAELATDNRSGVYLASDNRFELTAKQKTALMNRSFYTNIHTTAYAGGELRGQVVPVASTTFFAQLSGSAEVPSATTDAAGSAVLEVHNDTLIVTGSFAGLESSFNAQVGSHLHVGHAGENGGVAITLDADVNTELTAATYSATNNEYTLTAEQKTALFARNMYVNVHSVENPAGEIRGQVMGDAAAYFHTNLSGVHEVQPIMSDAFGAAAVEYMSNGNIMVSGGFEGLSSSAIEIAGTSGHLHSGSVDANGGVAFGLDITLSENDTAGTIIPSDNMFSLSSEQQTTLFEEGIYVNVHSENFNGGELRGQVLFSSNFTPSAPMLTGPADDVTLSLDGEASTAFEATWEAATDSNGNELAYIWQLSTDAAFSNVVVNANVGASTTFETTFGALDTLLADLGIDVGASTTVYHRVIATDGSDEATSEPRSANVERGTVTSNEDTFSGTPEQFELGQNYPNPFNPTTSINFSLAEAGQASLTVYNMLGQEVAVVANERFTAGEHSVNFDASALASGIYIYRLQANGQTLTKQMTLIK</sequence>